<dbReference type="AlphaFoldDB" id="A0A2C9UVN3"/>
<protein>
    <submittedName>
        <fullName evidence="1">Uncharacterized protein</fullName>
    </submittedName>
</protein>
<evidence type="ECO:0000313" key="1">
    <source>
        <dbReference type="EMBL" id="OAY35112.1"/>
    </source>
</evidence>
<gene>
    <name evidence="1" type="ORF">MANES_12G073400</name>
</gene>
<name>A0A2C9UVN3_MANES</name>
<sequence length="72" mass="8222">MHQLGPLQRSIPQICPIQCRTRKSSRTIVCSPLPMSHRHSRFQLRNPCLRSTINKTSPSSIVSIFLKILLLV</sequence>
<organism evidence="1">
    <name type="scientific">Manihot esculenta</name>
    <name type="common">Cassava</name>
    <name type="synonym">Jatropha manihot</name>
    <dbReference type="NCBI Taxonomy" id="3983"/>
    <lineage>
        <taxon>Eukaryota</taxon>
        <taxon>Viridiplantae</taxon>
        <taxon>Streptophyta</taxon>
        <taxon>Embryophyta</taxon>
        <taxon>Tracheophyta</taxon>
        <taxon>Spermatophyta</taxon>
        <taxon>Magnoliopsida</taxon>
        <taxon>eudicotyledons</taxon>
        <taxon>Gunneridae</taxon>
        <taxon>Pentapetalae</taxon>
        <taxon>rosids</taxon>
        <taxon>fabids</taxon>
        <taxon>Malpighiales</taxon>
        <taxon>Euphorbiaceae</taxon>
        <taxon>Crotonoideae</taxon>
        <taxon>Manihoteae</taxon>
        <taxon>Manihot</taxon>
    </lineage>
</organism>
<proteinExistence type="predicted"/>
<accession>A0A2C9UVN3</accession>
<reference evidence="1" key="1">
    <citation type="submission" date="2016-02" db="EMBL/GenBank/DDBJ databases">
        <title>WGS assembly of Manihot esculenta.</title>
        <authorList>
            <person name="Bredeson J.V."/>
            <person name="Prochnik S.E."/>
            <person name="Lyons J.B."/>
            <person name="Schmutz J."/>
            <person name="Grimwood J."/>
            <person name="Vrebalov J."/>
            <person name="Bart R.S."/>
            <person name="Amuge T."/>
            <person name="Ferguson M.E."/>
            <person name="Green R."/>
            <person name="Putnam N."/>
            <person name="Stites J."/>
            <person name="Rounsley S."/>
            <person name="Rokhsar D.S."/>
        </authorList>
    </citation>
    <scope>NUCLEOTIDE SEQUENCE [LARGE SCALE GENOMIC DNA]</scope>
    <source>
        <tissue evidence="1">Leaf</tissue>
    </source>
</reference>
<dbReference type="EMBL" id="CM004398">
    <property type="protein sequence ID" value="OAY35112.1"/>
    <property type="molecule type" value="Genomic_DNA"/>
</dbReference>